<dbReference type="AlphaFoldDB" id="A0A9Q5I1Y9"/>
<reference evidence="1" key="1">
    <citation type="submission" date="2016-06" db="EMBL/GenBank/DDBJ databases">
        <title>Draft Genome sequence of the fungus Inonotus baumii.</title>
        <authorList>
            <person name="Zhu H."/>
            <person name="Lin W."/>
        </authorList>
    </citation>
    <scope>NUCLEOTIDE SEQUENCE</scope>
    <source>
        <strain evidence="1">821</strain>
    </source>
</reference>
<sequence>MLWCRISLASSYNNVSVGTVELVDLWLQRSRNCPLDVDLRLPFDVLPWSIATNDKEHKAIQEILSLLCKHSSRLRTLLRGYPEILHRVLQAEHLPLLELFIVDPPEGDLCIFSIDTLPRNLKSFATFNTYIHFAPTTVWPKLEHLELWQTDAGFSGLSARDCLDILSQLPSLRAAGFHVSVDDGQTRNETPPKVELPSLRCLVISTFPEHDISLLISNLSTPSLEAVGLDGCAKRMLTDNLPNFFRQCSRTLLLAVLGQVGIIDVTLLGALTCAPSHSHIVICSSSFDGHVAMRVGRTRMNPSHEDRWTSVGSPGHLLSLAYTSGDMWSNLSALDTTFSFPYWTYRDLDRWRPAAIRADESLSEDTGPESIKVSICSGQSVSHRCFSEAWLS</sequence>
<protein>
    <submittedName>
        <fullName evidence="1">Uncharacterized protein</fullName>
    </submittedName>
</protein>
<dbReference type="Proteomes" id="UP000757232">
    <property type="component" value="Unassembled WGS sequence"/>
</dbReference>
<organism evidence="1 2">
    <name type="scientific">Sanghuangporus baumii</name>
    <name type="common">Phellinus baumii</name>
    <dbReference type="NCBI Taxonomy" id="108892"/>
    <lineage>
        <taxon>Eukaryota</taxon>
        <taxon>Fungi</taxon>
        <taxon>Dikarya</taxon>
        <taxon>Basidiomycota</taxon>
        <taxon>Agaricomycotina</taxon>
        <taxon>Agaricomycetes</taxon>
        <taxon>Hymenochaetales</taxon>
        <taxon>Hymenochaetaceae</taxon>
        <taxon>Sanghuangporus</taxon>
    </lineage>
</organism>
<evidence type="ECO:0000313" key="2">
    <source>
        <dbReference type="Proteomes" id="UP000757232"/>
    </source>
</evidence>
<gene>
    <name evidence="1" type="ORF">A7U60_g2562</name>
</gene>
<accession>A0A9Q5I1Y9</accession>
<name>A0A9Q5I1Y9_SANBA</name>
<comment type="caution">
    <text evidence="1">The sequence shown here is derived from an EMBL/GenBank/DDBJ whole genome shotgun (WGS) entry which is preliminary data.</text>
</comment>
<evidence type="ECO:0000313" key="1">
    <source>
        <dbReference type="EMBL" id="OCB90191.1"/>
    </source>
</evidence>
<keyword evidence="2" id="KW-1185">Reference proteome</keyword>
<dbReference type="EMBL" id="LNZH02000139">
    <property type="protein sequence ID" value="OCB90191.1"/>
    <property type="molecule type" value="Genomic_DNA"/>
</dbReference>
<dbReference type="OrthoDB" id="3249706at2759"/>
<proteinExistence type="predicted"/>